<dbReference type="PANTHER" id="PTHR47359:SF3">
    <property type="entry name" value="NLP_P60 DOMAIN-CONTAINING PROTEIN-RELATED"/>
    <property type="match status" value="1"/>
</dbReference>
<comment type="similarity">
    <text evidence="1">Belongs to the peptidase C40 family.</text>
</comment>
<evidence type="ECO:0000256" key="5">
    <source>
        <dbReference type="SAM" id="MobiDB-lite"/>
    </source>
</evidence>
<protein>
    <submittedName>
        <fullName evidence="7">C40 family peptidase</fullName>
    </submittedName>
</protein>
<dbReference type="InterPro" id="IPR038765">
    <property type="entry name" value="Papain-like_cys_pep_sf"/>
</dbReference>
<feature type="region of interest" description="Disordered" evidence="5">
    <location>
        <begin position="239"/>
        <end position="271"/>
    </location>
</feature>
<feature type="domain" description="NlpC/P60" evidence="6">
    <location>
        <begin position="289"/>
        <end position="404"/>
    </location>
</feature>
<evidence type="ECO:0000313" key="8">
    <source>
        <dbReference type="Proteomes" id="UP000602198"/>
    </source>
</evidence>
<dbReference type="SUPFAM" id="SSF54001">
    <property type="entry name" value="Cysteine proteinases"/>
    <property type="match status" value="1"/>
</dbReference>
<dbReference type="PROSITE" id="PS51935">
    <property type="entry name" value="NLPC_P60"/>
    <property type="match status" value="1"/>
</dbReference>
<keyword evidence="4" id="KW-0788">Thiol protease</keyword>
<evidence type="ECO:0000256" key="1">
    <source>
        <dbReference type="ARBA" id="ARBA00007074"/>
    </source>
</evidence>
<evidence type="ECO:0000313" key="7">
    <source>
        <dbReference type="EMBL" id="MBL1075003.1"/>
    </source>
</evidence>
<dbReference type="PANTHER" id="PTHR47359">
    <property type="entry name" value="PEPTIDOGLYCAN DL-ENDOPEPTIDASE CWLO"/>
    <property type="match status" value="1"/>
</dbReference>
<gene>
    <name evidence="7" type="ORF">JK358_11420</name>
</gene>
<dbReference type="InterPro" id="IPR036689">
    <property type="entry name" value="ESAT-6-like_sf"/>
</dbReference>
<keyword evidence="2" id="KW-0645">Protease</keyword>
<dbReference type="Proteomes" id="UP000602198">
    <property type="component" value="Unassembled WGS sequence"/>
</dbReference>
<feature type="compositionally biased region" description="Low complexity" evidence="5">
    <location>
        <begin position="178"/>
        <end position="187"/>
    </location>
</feature>
<dbReference type="InterPro" id="IPR000064">
    <property type="entry name" value="NLP_P60_dom"/>
</dbReference>
<proteinExistence type="inferred from homology"/>
<dbReference type="EMBL" id="JAERRJ010000004">
    <property type="protein sequence ID" value="MBL1075003.1"/>
    <property type="molecule type" value="Genomic_DNA"/>
</dbReference>
<dbReference type="Gene3D" id="3.90.1720.10">
    <property type="entry name" value="endopeptidase domain like (from Nostoc punctiforme)"/>
    <property type="match status" value="1"/>
</dbReference>
<dbReference type="SUPFAM" id="SSF140453">
    <property type="entry name" value="EsxAB dimer-like"/>
    <property type="match status" value="1"/>
</dbReference>
<reference evidence="7 8" key="1">
    <citation type="submission" date="2021-01" db="EMBL/GenBank/DDBJ databases">
        <title>WGS of actinomycetes isolated from Thailand.</title>
        <authorList>
            <person name="Thawai C."/>
        </authorList>
    </citation>
    <scope>NUCLEOTIDE SEQUENCE [LARGE SCALE GENOMIC DNA]</scope>
    <source>
        <strain evidence="7 8">LPG 2</strain>
    </source>
</reference>
<feature type="compositionally biased region" description="Gly residues" evidence="5">
    <location>
        <begin position="248"/>
        <end position="258"/>
    </location>
</feature>
<dbReference type="InterPro" id="IPR051794">
    <property type="entry name" value="PG_Endopeptidase_C40"/>
</dbReference>
<evidence type="ECO:0000256" key="3">
    <source>
        <dbReference type="ARBA" id="ARBA00022801"/>
    </source>
</evidence>
<organism evidence="7 8">
    <name type="scientific">Nocardia acididurans</name>
    <dbReference type="NCBI Taxonomy" id="2802282"/>
    <lineage>
        <taxon>Bacteria</taxon>
        <taxon>Bacillati</taxon>
        <taxon>Actinomycetota</taxon>
        <taxon>Actinomycetes</taxon>
        <taxon>Mycobacteriales</taxon>
        <taxon>Nocardiaceae</taxon>
        <taxon>Nocardia</taxon>
    </lineage>
</organism>
<comment type="caution">
    <text evidence="7">The sequence shown here is derived from an EMBL/GenBank/DDBJ whole genome shotgun (WGS) entry which is preliminary data.</text>
</comment>
<keyword evidence="8" id="KW-1185">Reference proteome</keyword>
<dbReference type="RefSeq" id="WP_201946584.1">
    <property type="nucleotide sequence ID" value="NZ_JAERRJ010000004.1"/>
</dbReference>
<name>A0ABS1M2V6_9NOCA</name>
<evidence type="ECO:0000256" key="2">
    <source>
        <dbReference type="ARBA" id="ARBA00022670"/>
    </source>
</evidence>
<evidence type="ECO:0000256" key="4">
    <source>
        <dbReference type="ARBA" id="ARBA00022807"/>
    </source>
</evidence>
<feature type="region of interest" description="Disordered" evidence="5">
    <location>
        <begin position="165"/>
        <end position="187"/>
    </location>
</feature>
<sequence length="404" mass="39698">MSPGVDVPAVDVSGFAQAIADLAAVFGSGAAGGAAAALRQASAGVDGVCAASCDSIDGLYAAWRGGAGDAAMDSAMRVRTAAATMADRGNAMAEMVDRAAGVIAAGQREIEAILRSFGETVASLGAEGLGPGGTALIVSEAIDHLGRALRVVERVRGELDTETAAMSELISPPPTPEPAAATAPEPARAPAVSPVAADVVSAGVGAPAAAVARPVAATGAGSGGATEAIFGGMRTVAASTGGASERSGGTGRGGGGRGDVGRVDTGESQTTATGVKLTLPDGSTVEAPNQQAADAVRHALDALGTPYVWGGTTPGAGLDCSGLTQWAYAEAGVRLPRLAQEQGYGHPQIGPGDLMPGDLAVWDGHVAMVIGNGQLVEAGDPVQIGPIRTENIGMQFLGFYRPTA</sequence>
<accession>A0ABS1M2V6</accession>
<dbReference type="Pfam" id="PF00877">
    <property type="entry name" value="NLPC_P60"/>
    <property type="match status" value="1"/>
</dbReference>
<keyword evidence="3" id="KW-0378">Hydrolase</keyword>
<evidence type="ECO:0000259" key="6">
    <source>
        <dbReference type="PROSITE" id="PS51935"/>
    </source>
</evidence>